<dbReference type="PANTHER" id="PTHR45527">
    <property type="entry name" value="NONRIBOSOMAL PEPTIDE SYNTHETASE"/>
    <property type="match status" value="1"/>
</dbReference>
<dbReference type="RefSeq" id="WP_147265988.1">
    <property type="nucleotide sequence ID" value="NZ_QNRE01000016.1"/>
</dbReference>
<dbReference type="PANTHER" id="PTHR45527:SF1">
    <property type="entry name" value="FATTY ACID SYNTHASE"/>
    <property type="match status" value="1"/>
</dbReference>
<dbReference type="PROSITE" id="PS00012">
    <property type="entry name" value="PHOSPHOPANTETHEINE"/>
    <property type="match status" value="1"/>
</dbReference>
<comment type="caution">
    <text evidence="6">The sequence shown here is derived from an EMBL/GenBank/DDBJ whole genome shotgun (WGS) entry which is preliminary data.</text>
</comment>
<dbReference type="FunFam" id="3.30.300.30:FF:000010">
    <property type="entry name" value="Enterobactin synthetase component F"/>
    <property type="match status" value="1"/>
</dbReference>
<comment type="similarity">
    <text evidence="2">Belongs to the ATP-dependent AMP-binding enzyme family.</text>
</comment>
<dbReference type="UniPathway" id="UPA00011"/>
<dbReference type="PROSITE" id="PS50075">
    <property type="entry name" value="CARRIER"/>
    <property type="match status" value="1"/>
</dbReference>
<dbReference type="OrthoDB" id="4510129at2"/>
<dbReference type="Pfam" id="PF00501">
    <property type="entry name" value="AMP-binding"/>
    <property type="match status" value="2"/>
</dbReference>
<name>A0A366D559_9NOCA</name>
<dbReference type="FunFam" id="1.10.1200.10:FF:000005">
    <property type="entry name" value="Nonribosomal peptide synthetase 1"/>
    <property type="match status" value="1"/>
</dbReference>
<dbReference type="GO" id="GO:0044550">
    <property type="term" value="P:secondary metabolite biosynthetic process"/>
    <property type="evidence" value="ECO:0007669"/>
    <property type="project" value="TreeGrafter"/>
</dbReference>
<dbReference type="GO" id="GO:0005737">
    <property type="term" value="C:cytoplasm"/>
    <property type="evidence" value="ECO:0007669"/>
    <property type="project" value="TreeGrafter"/>
</dbReference>
<keyword evidence="4" id="KW-0597">Phosphoprotein</keyword>
<evidence type="ECO:0000256" key="1">
    <source>
        <dbReference type="ARBA" id="ARBA00001957"/>
    </source>
</evidence>
<dbReference type="Gene3D" id="3.30.559.30">
    <property type="entry name" value="Nonribosomal peptide synthetase, condensation domain"/>
    <property type="match status" value="2"/>
</dbReference>
<evidence type="ECO:0000256" key="2">
    <source>
        <dbReference type="ARBA" id="ARBA00006432"/>
    </source>
</evidence>
<dbReference type="InterPro" id="IPR001242">
    <property type="entry name" value="Condensation_dom"/>
</dbReference>
<sequence>PSMLDALLTESDGRLPDSLRRVLAIGEALPADTAQRFRATNAAALFNLYGPTEAAVSITNHAVTDADQASVSIGAPEWNSQVYVLDARLRPVPVGVAGELYLSGTQLARGYFARPDLTADRFVANPFEADGARMYRTGDLVAWNADGELEYRGRTDFQVKIRGFRIELGEIEAALLRRDTIAAAAVLAHNDPGLGDRLVAYVVPTPAGLDPETGELDKRALQSALAADLPSYMVPSAFVALDALPLNANGKLDRTALPEPTFEKAAFRAPSTRAEKIVATVFADVLGIEHIGADDDFFGLGGNSILSIQLVSRAKALGVEFSVRDVFDQRSVAALATVAHIADAFGVPAELPGGGVGEMPLPPAVAAALADGARTYARAALLPLPAALDWYTLLDALEVLVDRHDALRLRLRDGVFEALPRVEVEPLLREVRVEHGADLDGLVAAERLAAADRLDPEQGVVAQFVLFTFADNRPDELLVVAHRFALDGPSWRTLLTELSTAAERFGVDAPLELPSVGASLRRWAHSVAADEVREAELPFWQDVAGTAENRLGARELDPALDTAGTVERIRVTVPAEVTEALRTALPAAFHGETEHGLVTALALAVVRWRGEQHGTSVLVRRTGDGRAVRAAAGADLARTLGAFDIEHPVRIDLGEIDLTDALAGGDTLGRLVKSVKEQLLAVPDHGRGHALLGQPDTAQIAFRYLGELPAELVTVTDPGRPAGAVVEIDAMIAGDELVAGFAAPSGVLPADRLRELAEGWVAALTALATLADRPGVGGRTPSDLPLVRVAQDDIDVWERTYPGMAEVWPVTPLQSGLLFHALMTTAAVDVYNMQAVIDLSGVVDAGRLRHAAQALLDRYPNLRTAFVTDSAGQSVQIPVDGLEVPWREVDLTVLPEERREEELRARLTEELERKFDMAAPPLVRYSLYRTAADRWHLVITTHHLLLDGWSMPLLMQDLLVLYAVHGDVSALPTVAGYRDFLDWLTHRDLDESLRTWAAAFDGLREPTELAPPPRGAEDYRTGKVVIELDEDRTRTLVKHCAELGITVNTLVSAAWGILLGRLTGRSDVTFGATVSGRPAELPGVESMVGLFINTLPVRVRIDDRGTIDEQLRGLQREQAELLDHHYVGLADIQRAAGPGSQFDTLYVFESYPIDREAIEAASSIDGMSVRGVDVANTTHYPLTLKAAAESTLGVSFEYLRSRFTEEEVRTLGARLMRVLEGLAGDPDRPVGDIDILDEAERAELLAESGVAAAPETVNRVGARTVAKVLAEVVEADPQAPALLDGGDEHEYHVLDRRSSQLARVLIGRGIGPGDVVAVALPRSVDSVVAVWAVQKAGAAVLFAHGLSAAEIASAGAAFGIATEAGDDAVGWIVPSDPAVQAELAAAPGHPVSYADRVRPLGEEHPAFVELVDGAPVTLTQTEVLDLGQRLREANDIDYESTTFTTAAAGRPALSEFIATATAGALSVLPTGDLSADLEEGEVTHWFTTPADPTDQADDQIRLIVAE</sequence>
<organism evidence="6 7">
    <name type="scientific">Nocardia puris</name>
    <dbReference type="NCBI Taxonomy" id="208602"/>
    <lineage>
        <taxon>Bacteria</taxon>
        <taxon>Bacillati</taxon>
        <taxon>Actinomycetota</taxon>
        <taxon>Actinomycetes</taxon>
        <taxon>Mycobacteriales</taxon>
        <taxon>Nocardiaceae</taxon>
        <taxon>Nocardia</taxon>
    </lineage>
</organism>
<dbReference type="GO" id="GO:0043041">
    <property type="term" value="P:amino acid activation for nonribosomal peptide biosynthetic process"/>
    <property type="evidence" value="ECO:0007669"/>
    <property type="project" value="TreeGrafter"/>
</dbReference>
<dbReference type="STRING" id="1210090.GCA_001613185_05853"/>
<dbReference type="InterPro" id="IPR009081">
    <property type="entry name" value="PP-bd_ACP"/>
</dbReference>
<dbReference type="Gene3D" id="3.40.50.12780">
    <property type="entry name" value="N-terminal domain of ligase-like"/>
    <property type="match status" value="2"/>
</dbReference>
<dbReference type="SUPFAM" id="SSF47336">
    <property type="entry name" value="ACP-like"/>
    <property type="match status" value="1"/>
</dbReference>
<dbReference type="Pfam" id="PF13193">
    <property type="entry name" value="AMP-binding_C"/>
    <property type="match status" value="1"/>
</dbReference>
<dbReference type="InterPro" id="IPR036736">
    <property type="entry name" value="ACP-like_sf"/>
</dbReference>
<evidence type="ECO:0000313" key="7">
    <source>
        <dbReference type="Proteomes" id="UP000252586"/>
    </source>
</evidence>
<evidence type="ECO:0000259" key="5">
    <source>
        <dbReference type="PROSITE" id="PS50075"/>
    </source>
</evidence>
<dbReference type="InterPro" id="IPR000873">
    <property type="entry name" value="AMP-dep_synth/lig_dom"/>
</dbReference>
<dbReference type="EMBL" id="QNRE01000016">
    <property type="protein sequence ID" value="RBO84604.1"/>
    <property type="molecule type" value="Genomic_DNA"/>
</dbReference>
<dbReference type="GO" id="GO:0003824">
    <property type="term" value="F:catalytic activity"/>
    <property type="evidence" value="ECO:0007669"/>
    <property type="project" value="InterPro"/>
</dbReference>
<dbReference type="CDD" id="cd19543">
    <property type="entry name" value="DCL_NRPS"/>
    <property type="match status" value="1"/>
</dbReference>
<gene>
    <name evidence="6" type="ORF">DFR74_116165</name>
</gene>
<dbReference type="GO" id="GO:0008610">
    <property type="term" value="P:lipid biosynthetic process"/>
    <property type="evidence" value="ECO:0007669"/>
    <property type="project" value="UniProtKB-ARBA"/>
</dbReference>
<dbReference type="SUPFAM" id="SSF56801">
    <property type="entry name" value="Acetyl-CoA synthetase-like"/>
    <property type="match status" value="2"/>
</dbReference>
<dbReference type="SMART" id="SM00823">
    <property type="entry name" value="PKS_PP"/>
    <property type="match status" value="1"/>
</dbReference>
<dbReference type="Gene3D" id="3.30.559.10">
    <property type="entry name" value="Chloramphenicol acetyltransferase-like domain"/>
    <property type="match status" value="2"/>
</dbReference>
<dbReference type="Gene3D" id="3.30.300.30">
    <property type="match status" value="1"/>
</dbReference>
<dbReference type="FunFam" id="2.30.38.10:FF:000001">
    <property type="entry name" value="Non-ribosomal peptide synthetase PvdI"/>
    <property type="match status" value="1"/>
</dbReference>
<reference evidence="6 7" key="1">
    <citation type="submission" date="2018-06" db="EMBL/GenBank/DDBJ databases">
        <title>Genomic Encyclopedia of Type Strains, Phase IV (KMG-IV): sequencing the most valuable type-strain genomes for metagenomic binning, comparative biology and taxonomic classification.</title>
        <authorList>
            <person name="Goeker M."/>
        </authorList>
    </citation>
    <scope>NUCLEOTIDE SEQUENCE [LARGE SCALE GENOMIC DNA]</scope>
    <source>
        <strain evidence="6 7">DSM 44599</strain>
    </source>
</reference>
<accession>A0A366D559</accession>
<dbReference type="Gene3D" id="1.10.1200.10">
    <property type="entry name" value="ACP-like"/>
    <property type="match status" value="1"/>
</dbReference>
<feature type="non-terminal residue" evidence="6">
    <location>
        <position position="1"/>
    </location>
</feature>
<dbReference type="InterPro" id="IPR025110">
    <property type="entry name" value="AMP-bd_C"/>
</dbReference>
<dbReference type="Pfam" id="PF00668">
    <property type="entry name" value="Condensation"/>
    <property type="match status" value="2"/>
</dbReference>
<comment type="cofactor">
    <cofactor evidence="1">
        <name>pantetheine 4'-phosphate</name>
        <dbReference type="ChEBI" id="CHEBI:47942"/>
    </cofactor>
</comment>
<dbReference type="SUPFAM" id="SSF52777">
    <property type="entry name" value="CoA-dependent acyltransferases"/>
    <property type="match status" value="4"/>
</dbReference>
<evidence type="ECO:0000313" key="6">
    <source>
        <dbReference type="EMBL" id="RBO84604.1"/>
    </source>
</evidence>
<evidence type="ECO:0000256" key="3">
    <source>
        <dbReference type="ARBA" id="ARBA00022450"/>
    </source>
</evidence>
<dbReference type="GO" id="GO:0031177">
    <property type="term" value="F:phosphopantetheine binding"/>
    <property type="evidence" value="ECO:0007669"/>
    <property type="project" value="InterPro"/>
</dbReference>
<dbReference type="InterPro" id="IPR020806">
    <property type="entry name" value="PKS_PP-bd"/>
</dbReference>
<dbReference type="Pfam" id="PF00550">
    <property type="entry name" value="PP-binding"/>
    <property type="match status" value="1"/>
</dbReference>
<dbReference type="Proteomes" id="UP000252586">
    <property type="component" value="Unassembled WGS sequence"/>
</dbReference>
<protein>
    <submittedName>
        <fullName evidence="6">Non-ribosomal peptide synthase protein (TIGR01720 family)</fullName>
    </submittedName>
</protein>
<feature type="domain" description="Carrier" evidence="5">
    <location>
        <begin position="269"/>
        <end position="343"/>
    </location>
</feature>
<dbReference type="InterPro" id="IPR006162">
    <property type="entry name" value="Ppantetheine_attach_site"/>
</dbReference>
<dbReference type="InterPro" id="IPR042099">
    <property type="entry name" value="ANL_N_sf"/>
</dbReference>
<keyword evidence="3" id="KW-0596">Phosphopantetheine</keyword>
<dbReference type="InterPro" id="IPR023213">
    <property type="entry name" value="CAT-like_dom_sf"/>
</dbReference>
<evidence type="ECO:0000256" key="4">
    <source>
        <dbReference type="ARBA" id="ARBA00022553"/>
    </source>
</evidence>
<proteinExistence type="inferred from homology"/>
<keyword evidence="7" id="KW-1185">Reference proteome</keyword>
<dbReference type="InterPro" id="IPR045851">
    <property type="entry name" value="AMP-bd_C_sf"/>
</dbReference>